<dbReference type="OrthoDB" id="1069985at2"/>
<dbReference type="Gene3D" id="1.25.40.10">
    <property type="entry name" value="Tetratricopeptide repeat domain"/>
    <property type="match status" value="1"/>
</dbReference>
<keyword evidence="4 7" id="KW-0812">Transmembrane</keyword>
<comment type="cofactor">
    <cofactor evidence="1">
        <name>Zn(2+)</name>
        <dbReference type="ChEBI" id="CHEBI:29105"/>
    </cofactor>
</comment>
<evidence type="ECO:0000256" key="6">
    <source>
        <dbReference type="ARBA" id="ARBA00023136"/>
    </source>
</evidence>
<organism evidence="9 10">
    <name type="scientific">Papillibacter cinnamivorans DSM 12816</name>
    <dbReference type="NCBI Taxonomy" id="1122930"/>
    <lineage>
        <taxon>Bacteria</taxon>
        <taxon>Bacillati</taxon>
        <taxon>Bacillota</taxon>
        <taxon>Clostridia</taxon>
        <taxon>Eubacteriales</taxon>
        <taxon>Oscillospiraceae</taxon>
        <taxon>Papillibacter</taxon>
    </lineage>
</organism>
<evidence type="ECO:0000256" key="5">
    <source>
        <dbReference type="ARBA" id="ARBA00022989"/>
    </source>
</evidence>
<comment type="subcellular location">
    <subcellularLocation>
        <location evidence="2">Membrane</location>
        <topology evidence="2">Multi-pass membrane protein</topology>
    </subcellularLocation>
</comment>
<dbReference type="GO" id="GO:0006508">
    <property type="term" value="P:proteolysis"/>
    <property type="evidence" value="ECO:0007669"/>
    <property type="project" value="InterPro"/>
</dbReference>
<dbReference type="EMBL" id="FWXW01000002">
    <property type="protein sequence ID" value="SMC50980.1"/>
    <property type="molecule type" value="Genomic_DNA"/>
</dbReference>
<dbReference type="InterPro" id="IPR011990">
    <property type="entry name" value="TPR-like_helical_dom_sf"/>
</dbReference>
<comment type="similarity">
    <text evidence="3">Belongs to the peptidase M50B family.</text>
</comment>
<feature type="domain" description="Peptidase M50" evidence="8">
    <location>
        <begin position="54"/>
        <end position="145"/>
    </location>
</feature>
<keyword evidence="10" id="KW-1185">Reference proteome</keyword>
<evidence type="ECO:0000256" key="3">
    <source>
        <dbReference type="ARBA" id="ARBA00007931"/>
    </source>
</evidence>
<dbReference type="InterPro" id="IPR008915">
    <property type="entry name" value="Peptidase_M50"/>
</dbReference>
<keyword evidence="5 7" id="KW-1133">Transmembrane helix</keyword>
<evidence type="ECO:0000256" key="2">
    <source>
        <dbReference type="ARBA" id="ARBA00004141"/>
    </source>
</evidence>
<evidence type="ECO:0000256" key="4">
    <source>
        <dbReference type="ARBA" id="ARBA00022692"/>
    </source>
</evidence>
<accession>A0A1W1ZR18</accession>
<evidence type="ECO:0000313" key="10">
    <source>
        <dbReference type="Proteomes" id="UP000192790"/>
    </source>
</evidence>
<reference evidence="9 10" key="1">
    <citation type="submission" date="2017-04" db="EMBL/GenBank/DDBJ databases">
        <authorList>
            <person name="Afonso C.L."/>
            <person name="Miller P.J."/>
            <person name="Scott M.A."/>
            <person name="Spackman E."/>
            <person name="Goraichik I."/>
            <person name="Dimitrov K.M."/>
            <person name="Suarez D.L."/>
            <person name="Swayne D.E."/>
        </authorList>
    </citation>
    <scope>NUCLEOTIDE SEQUENCE [LARGE SCALE GENOMIC DNA]</scope>
    <source>
        <strain evidence="9 10">DSM 12816</strain>
    </source>
</reference>
<name>A0A1W1ZR18_9FIRM</name>
<dbReference type="Pfam" id="PF02163">
    <property type="entry name" value="Peptidase_M50"/>
    <property type="match status" value="1"/>
</dbReference>
<dbReference type="RefSeq" id="WP_084233917.1">
    <property type="nucleotide sequence ID" value="NZ_FWXW01000002.1"/>
</dbReference>
<dbReference type="SUPFAM" id="SSF48452">
    <property type="entry name" value="TPR-like"/>
    <property type="match status" value="1"/>
</dbReference>
<feature type="transmembrane region" description="Helical" evidence="7">
    <location>
        <begin position="156"/>
        <end position="176"/>
    </location>
</feature>
<feature type="transmembrane region" description="Helical" evidence="7">
    <location>
        <begin position="45"/>
        <end position="63"/>
    </location>
</feature>
<dbReference type="AlphaFoldDB" id="A0A1W1ZR18"/>
<protein>
    <recommendedName>
        <fullName evidence="8">Peptidase M50 domain-containing protein</fullName>
    </recommendedName>
</protein>
<evidence type="ECO:0000259" key="8">
    <source>
        <dbReference type="Pfam" id="PF02163"/>
    </source>
</evidence>
<evidence type="ECO:0000256" key="1">
    <source>
        <dbReference type="ARBA" id="ARBA00001947"/>
    </source>
</evidence>
<dbReference type="CDD" id="cd05709">
    <property type="entry name" value="S2P-M50"/>
    <property type="match status" value="1"/>
</dbReference>
<feature type="transmembrane region" description="Helical" evidence="7">
    <location>
        <begin position="124"/>
        <end position="144"/>
    </location>
</feature>
<keyword evidence="6 7" id="KW-0472">Membrane</keyword>
<sequence>MKRKEKKKRRRSGFLVQLAVGAVIGTALGFTGVYRFFHSAGEGESLLTVFLLLFAAIFLTVQLHELGHLLAGTLTGWRLFSFRVGPLSWNNENGRMKFTWIPNRGYSGLCAMVPPENASAAVSVLYYSGGILVNFLTAAAVYPFLSAGVSGGPGTFLTDLFLMGLLAGGINLFPFYSGNNPTDGMILWSFLFHKSSARRIMEYNRAASQLASGVRPKNLVLGEGLAEPGAAGGQILFFRYLKALDEGDTESARQFAREMEMSIEKLPAPSLPGVYYELCYMRCLAGDPDGAKRFREACRKTLDRDMDANGLRVKAAYAFYAEGDREKALELCGRALSVVPRFPLKGQGILERELVNRLLEEMKRTRNDGNTD</sequence>
<evidence type="ECO:0000313" key="9">
    <source>
        <dbReference type="EMBL" id="SMC50980.1"/>
    </source>
</evidence>
<dbReference type="GO" id="GO:0016020">
    <property type="term" value="C:membrane"/>
    <property type="evidence" value="ECO:0007669"/>
    <property type="project" value="UniProtKB-SubCell"/>
</dbReference>
<dbReference type="STRING" id="1122930.SAMN02745168_1317"/>
<evidence type="ECO:0000256" key="7">
    <source>
        <dbReference type="SAM" id="Phobius"/>
    </source>
</evidence>
<proteinExistence type="inferred from homology"/>
<gene>
    <name evidence="9" type="ORF">SAMN02745168_1317</name>
</gene>
<dbReference type="Proteomes" id="UP000192790">
    <property type="component" value="Unassembled WGS sequence"/>
</dbReference>